<feature type="transmembrane region" description="Helical" evidence="1">
    <location>
        <begin position="21"/>
        <end position="44"/>
    </location>
</feature>
<keyword evidence="1" id="KW-0812">Transmembrane</keyword>
<reference evidence="3" key="1">
    <citation type="submission" date="2018-06" db="EMBL/GenBank/DDBJ databases">
        <authorList>
            <person name="Khan S.A."/>
        </authorList>
    </citation>
    <scope>NUCLEOTIDE SEQUENCE [LARGE SCALE GENOMIC DNA]</scope>
    <source>
        <strain evidence="3">DB-1506</strain>
    </source>
</reference>
<protein>
    <submittedName>
        <fullName evidence="2">Uncharacterized protein</fullName>
    </submittedName>
</protein>
<dbReference type="SUPFAM" id="SSF103473">
    <property type="entry name" value="MFS general substrate transporter"/>
    <property type="match status" value="1"/>
</dbReference>
<gene>
    <name evidence="2" type="ORF">DOO78_22730</name>
</gene>
<sequence>MAEFGLLRKAHPLISARLACIAHPIGAAALFFIGAPAAAAFVLLHGAGNGVLTIVKGTLPLAIFGPEGYGLRQGLLGAPSRFIQACAPFLLGLLIDWYGAASVAVSAACCLSAFIALMALRPVRPSVTERTV</sequence>
<keyword evidence="1" id="KW-0472">Membrane</keyword>
<keyword evidence="1" id="KW-1133">Transmembrane helix</keyword>
<evidence type="ECO:0000313" key="3">
    <source>
        <dbReference type="Proteomes" id="UP000249065"/>
    </source>
</evidence>
<accession>A0A327LZH6</accession>
<dbReference type="Proteomes" id="UP000249065">
    <property type="component" value="Unassembled WGS sequence"/>
</dbReference>
<keyword evidence="3" id="KW-1185">Reference proteome</keyword>
<proteinExistence type="predicted"/>
<evidence type="ECO:0000313" key="2">
    <source>
        <dbReference type="EMBL" id="RAI56059.1"/>
    </source>
</evidence>
<dbReference type="AlphaFoldDB" id="A0A327LZH6"/>
<comment type="caution">
    <text evidence="2">The sequence shown here is derived from an EMBL/GenBank/DDBJ whole genome shotgun (WGS) entry which is preliminary data.</text>
</comment>
<dbReference type="EMBL" id="QLIX01000027">
    <property type="protein sequence ID" value="RAI56059.1"/>
    <property type="molecule type" value="Genomic_DNA"/>
</dbReference>
<dbReference type="RefSeq" id="WP_111472182.1">
    <property type="nucleotide sequence ID" value="NZ_QLIX01000027.1"/>
</dbReference>
<dbReference type="OrthoDB" id="7200137at2"/>
<name>A0A327LZH6_9PROT</name>
<dbReference type="InterPro" id="IPR036259">
    <property type="entry name" value="MFS_trans_sf"/>
</dbReference>
<organism evidence="2 3">
    <name type="scientific">Roseicella frigidaeris</name>
    <dbReference type="NCBI Taxonomy" id="2230885"/>
    <lineage>
        <taxon>Bacteria</taxon>
        <taxon>Pseudomonadati</taxon>
        <taxon>Pseudomonadota</taxon>
        <taxon>Alphaproteobacteria</taxon>
        <taxon>Acetobacterales</taxon>
        <taxon>Roseomonadaceae</taxon>
        <taxon>Roseicella</taxon>
    </lineage>
</organism>
<evidence type="ECO:0000256" key="1">
    <source>
        <dbReference type="SAM" id="Phobius"/>
    </source>
</evidence>
<feature type="transmembrane region" description="Helical" evidence="1">
    <location>
        <begin position="97"/>
        <end position="120"/>
    </location>
</feature>